<comment type="caution">
    <text evidence="1">The sequence shown here is derived from an EMBL/GenBank/DDBJ whole genome shotgun (WGS) entry which is preliminary data.</text>
</comment>
<sequence>MEFPQQGRTKELYVKDLKPLHDSVRCKRPDLWKAKSWVSHTDIVKKMPEKLHEYDLEKVPKVVYHPKYEETPLERFKKMVAKKFKLKFNDYWEFHEWSYTNYPEFWDCVWHFFDVVYSKPYSQDDLSVLEDGSRWPGGKVLASEPRFQILSPIPLKTRCVCGLDAR</sequence>
<dbReference type="AlphaFoldDB" id="A0A4Y2LTW0"/>
<keyword evidence="2" id="KW-1185">Reference proteome</keyword>
<dbReference type="Proteomes" id="UP000499080">
    <property type="component" value="Unassembled WGS sequence"/>
</dbReference>
<organism evidence="1 2">
    <name type="scientific">Araneus ventricosus</name>
    <name type="common">Orbweaver spider</name>
    <name type="synonym">Epeira ventricosa</name>
    <dbReference type="NCBI Taxonomy" id="182803"/>
    <lineage>
        <taxon>Eukaryota</taxon>
        <taxon>Metazoa</taxon>
        <taxon>Ecdysozoa</taxon>
        <taxon>Arthropoda</taxon>
        <taxon>Chelicerata</taxon>
        <taxon>Arachnida</taxon>
        <taxon>Araneae</taxon>
        <taxon>Araneomorphae</taxon>
        <taxon>Entelegynae</taxon>
        <taxon>Araneoidea</taxon>
        <taxon>Araneidae</taxon>
        <taxon>Araneus</taxon>
    </lineage>
</organism>
<reference evidence="1 2" key="1">
    <citation type="journal article" date="2019" name="Sci. Rep.">
        <title>Orb-weaving spider Araneus ventricosus genome elucidates the spidroin gene catalogue.</title>
        <authorList>
            <person name="Kono N."/>
            <person name="Nakamura H."/>
            <person name="Ohtoshi R."/>
            <person name="Moran D.A.P."/>
            <person name="Shinohara A."/>
            <person name="Yoshida Y."/>
            <person name="Fujiwara M."/>
            <person name="Mori M."/>
            <person name="Tomita M."/>
            <person name="Arakawa K."/>
        </authorList>
    </citation>
    <scope>NUCLEOTIDE SEQUENCE [LARGE SCALE GENOMIC DNA]</scope>
</reference>
<gene>
    <name evidence="1" type="ORF">AVEN_164222_1</name>
</gene>
<evidence type="ECO:0000313" key="1">
    <source>
        <dbReference type="EMBL" id="GBN17929.1"/>
    </source>
</evidence>
<accession>A0A4Y2LTW0</accession>
<proteinExistence type="predicted"/>
<protein>
    <recommendedName>
        <fullName evidence="3">Acetoacetyl-CoA synthetase</fullName>
    </recommendedName>
</protein>
<dbReference type="EMBL" id="BGPR01006316">
    <property type="protein sequence ID" value="GBN17929.1"/>
    <property type="molecule type" value="Genomic_DNA"/>
</dbReference>
<name>A0A4Y2LTW0_ARAVE</name>
<evidence type="ECO:0000313" key="2">
    <source>
        <dbReference type="Proteomes" id="UP000499080"/>
    </source>
</evidence>
<evidence type="ECO:0008006" key="3">
    <source>
        <dbReference type="Google" id="ProtNLM"/>
    </source>
</evidence>